<comment type="catalytic activity">
    <reaction evidence="5">
        <text>(5R)-5-hydroxy-L-lysine + GTP = (5R)-5-phosphooxy-L-lysine + GDP + H(+)</text>
        <dbReference type="Rhea" id="RHEA:19049"/>
        <dbReference type="ChEBI" id="CHEBI:15378"/>
        <dbReference type="ChEBI" id="CHEBI:37565"/>
        <dbReference type="ChEBI" id="CHEBI:57882"/>
        <dbReference type="ChEBI" id="CHEBI:58189"/>
        <dbReference type="ChEBI" id="CHEBI:58357"/>
        <dbReference type="EC" id="2.7.1.81"/>
    </reaction>
</comment>
<keyword evidence="4" id="KW-0418">Kinase</keyword>
<organism evidence="11 13">
    <name type="scientific">Pseudomonas brassicae</name>
    <dbReference type="NCBI Taxonomy" id="2708063"/>
    <lineage>
        <taxon>Bacteria</taxon>
        <taxon>Pseudomonadati</taxon>
        <taxon>Pseudomonadota</taxon>
        <taxon>Gammaproteobacteria</taxon>
        <taxon>Pseudomonadales</taxon>
        <taxon>Pseudomonadaceae</taxon>
        <taxon>Pseudomonas</taxon>
    </lineage>
</organism>
<dbReference type="EMBL" id="JAAHBU010000236">
    <property type="protein sequence ID" value="NER65187.1"/>
    <property type="molecule type" value="Genomic_DNA"/>
</dbReference>
<comment type="caution">
    <text evidence="11">The sequence shown here is derived from an EMBL/GenBank/DDBJ whole genome shotgun (WGS) entry which is preliminary data.</text>
</comment>
<dbReference type="InterPro" id="IPR002575">
    <property type="entry name" value="Aminoglycoside_PTrfase"/>
</dbReference>
<protein>
    <recommendedName>
        <fullName evidence="8">Hydroxylysine kinase</fullName>
        <ecNumber evidence="7">2.7.1.81</ecNumber>
    </recommendedName>
</protein>
<dbReference type="Proteomes" id="UP000482634">
    <property type="component" value="Unassembled WGS sequence"/>
</dbReference>
<dbReference type="AlphaFoldDB" id="A0A6B3NZW8"/>
<evidence type="ECO:0000256" key="5">
    <source>
        <dbReference type="ARBA" id="ARBA00036820"/>
    </source>
</evidence>
<dbReference type="EC" id="2.7.1.81" evidence="7"/>
<evidence type="ECO:0000313" key="10">
    <source>
        <dbReference type="EMBL" id="NER60274.1"/>
    </source>
</evidence>
<accession>A0A6B3NZW8</accession>
<sequence>MTLHTPPAFDALLAAAPPRVSTEQACAVAAQYFGLHGDCRLLSGERDLNFQLTCSDGAQYVLKIANAAEDPLVTDFQNQALLHIQQCDPLLPVQRVYPNLDGTYQVPVRFDGQPLLVRLLSFVEGVSLNHVAQPSAALRSSLGEHLGRLGLALRGFFHPGAGHELLWDLKHASRLNDVIGLIEDPAQRQLARHFLDNFERNAQPRLKGLRAQVIHNDLNPHNVIVDAHSPHPVRNILDFGDMVHAPLVNDLAVGAAYQLGNHGNPLQHAAPFIAAYHRVAALEPIEQELLVDLIATRLVLTVTITNWRAALYPENRAYILRNAPGAWRGLHALAELPREAAQQQIRRICSQETL</sequence>
<evidence type="ECO:0000256" key="1">
    <source>
        <dbReference type="ARBA" id="ARBA00004496"/>
    </source>
</evidence>
<evidence type="ECO:0000256" key="8">
    <source>
        <dbReference type="ARBA" id="ARBA00040505"/>
    </source>
</evidence>
<dbReference type="GO" id="GO:0047992">
    <property type="term" value="F:hydroxylysine kinase activity"/>
    <property type="evidence" value="ECO:0007669"/>
    <property type="project" value="UniProtKB-EC"/>
</dbReference>
<evidence type="ECO:0000256" key="4">
    <source>
        <dbReference type="ARBA" id="ARBA00022777"/>
    </source>
</evidence>
<dbReference type="GO" id="GO:0005737">
    <property type="term" value="C:cytoplasm"/>
    <property type="evidence" value="ECO:0007669"/>
    <property type="project" value="UniProtKB-SubCell"/>
</dbReference>
<accession>A0A6M0CWS4</accession>
<dbReference type="EMBL" id="JAAHBV010000207">
    <property type="protein sequence ID" value="NER60274.1"/>
    <property type="molecule type" value="Genomic_DNA"/>
</dbReference>
<evidence type="ECO:0000256" key="7">
    <source>
        <dbReference type="ARBA" id="ARBA00038873"/>
    </source>
</evidence>
<evidence type="ECO:0000256" key="6">
    <source>
        <dbReference type="ARBA" id="ARBA00037368"/>
    </source>
</evidence>
<evidence type="ECO:0000259" key="9">
    <source>
        <dbReference type="Pfam" id="PF01636"/>
    </source>
</evidence>
<keyword evidence="2" id="KW-0963">Cytoplasm</keyword>
<dbReference type="PANTHER" id="PTHR21064:SF1">
    <property type="entry name" value="HYDROXYLYSINE KINASE"/>
    <property type="match status" value="1"/>
</dbReference>
<comment type="subcellular location">
    <subcellularLocation>
        <location evidence="1">Cytoplasm</location>
    </subcellularLocation>
</comment>
<evidence type="ECO:0000256" key="2">
    <source>
        <dbReference type="ARBA" id="ARBA00022490"/>
    </source>
</evidence>
<dbReference type="Gene3D" id="3.90.1200.10">
    <property type="match status" value="1"/>
</dbReference>
<comment type="function">
    <text evidence="6">Catalyzes the GTP-dependent phosphorylation of 5-hydroxy-L-lysine.</text>
</comment>
<dbReference type="SUPFAM" id="SSF56112">
    <property type="entry name" value="Protein kinase-like (PK-like)"/>
    <property type="match status" value="1"/>
</dbReference>
<dbReference type="RefSeq" id="WP_163947015.1">
    <property type="nucleotide sequence ID" value="NZ_JAAHBU010000236.1"/>
</dbReference>
<keyword evidence="3 11" id="KW-0808">Transferase</keyword>
<dbReference type="InterPro" id="IPR050249">
    <property type="entry name" value="Pseudomonas-type_ThrB"/>
</dbReference>
<gene>
    <name evidence="10" type="ORF">G3435_10315</name>
    <name evidence="11" type="ORF">G3436_16580</name>
</gene>
<reference evidence="12 13" key="1">
    <citation type="submission" date="2020-02" db="EMBL/GenBank/DDBJ databases">
        <title>Broccoli isolated Pseudomonas sp.</title>
        <authorList>
            <person name="Fujikawa T."/>
            <person name="Sawada H."/>
        </authorList>
    </citation>
    <scope>NUCLEOTIDE SEQUENCE [LARGE SCALE GENOMIC DNA]</scope>
    <source>
        <strain evidence="11 13">MAFF212427</strain>
        <strain evidence="10 12">MAFF212428</strain>
    </source>
</reference>
<dbReference type="Proteomes" id="UP000480410">
    <property type="component" value="Unassembled WGS sequence"/>
</dbReference>
<evidence type="ECO:0000313" key="13">
    <source>
        <dbReference type="Proteomes" id="UP000482634"/>
    </source>
</evidence>
<name>A0A6B3NZW8_9PSED</name>
<evidence type="ECO:0000256" key="3">
    <source>
        <dbReference type="ARBA" id="ARBA00022679"/>
    </source>
</evidence>
<dbReference type="PANTHER" id="PTHR21064">
    <property type="entry name" value="AMINOGLYCOSIDE PHOSPHOTRANSFERASE DOMAIN-CONTAINING PROTEIN-RELATED"/>
    <property type="match status" value="1"/>
</dbReference>
<evidence type="ECO:0000313" key="11">
    <source>
        <dbReference type="EMBL" id="NER65187.1"/>
    </source>
</evidence>
<feature type="domain" description="Aminoglycoside phosphotransferase" evidence="9">
    <location>
        <begin position="41"/>
        <end position="267"/>
    </location>
</feature>
<evidence type="ECO:0000313" key="12">
    <source>
        <dbReference type="Proteomes" id="UP000480410"/>
    </source>
</evidence>
<dbReference type="Pfam" id="PF01636">
    <property type="entry name" value="APH"/>
    <property type="match status" value="1"/>
</dbReference>
<proteinExistence type="predicted"/>
<dbReference type="InterPro" id="IPR011009">
    <property type="entry name" value="Kinase-like_dom_sf"/>
</dbReference>
<keyword evidence="13" id="KW-1185">Reference proteome</keyword>